<evidence type="ECO:0000256" key="2">
    <source>
        <dbReference type="SAM" id="MobiDB-lite"/>
    </source>
</evidence>
<protein>
    <submittedName>
        <fullName evidence="5">Uncharacterized protein</fullName>
    </submittedName>
</protein>
<evidence type="ECO:0000313" key="7">
    <source>
        <dbReference type="Proteomes" id="UP000528432"/>
    </source>
</evidence>
<evidence type="ECO:0000256" key="1">
    <source>
        <dbReference type="SAM" id="Coils"/>
    </source>
</evidence>
<evidence type="ECO:0000313" key="5">
    <source>
        <dbReference type="EMBL" id="SQB35093.1"/>
    </source>
</evidence>
<keyword evidence="3" id="KW-0732">Signal</keyword>
<evidence type="ECO:0000313" key="4">
    <source>
        <dbReference type="EMBL" id="NOH17044.1"/>
    </source>
</evidence>
<feature type="chain" id="PRO_5036058410" evidence="3">
    <location>
        <begin position="25"/>
        <end position="187"/>
    </location>
</feature>
<keyword evidence="1" id="KW-0175">Coiled coil</keyword>
<dbReference type="Proteomes" id="UP000250223">
    <property type="component" value="Unassembled WGS sequence"/>
</dbReference>
<proteinExistence type="predicted"/>
<feature type="region of interest" description="Disordered" evidence="2">
    <location>
        <begin position="27"/>
        <end position="60"/>
    </location>
</feature>
<evidence type="ECO:0000256" key="3">
    <source>
        <dbReference type="SAM" id="SignalP"/>
    </source>
</evidence>
<reference evidence="5 6" key="1">
    <citation type="submission" date="2018-06" db="EMBL/GenBank/DDBJ databases">
        <authorList>
            <consortium name="Pathogen Informatics"/>
            <person name="Doyle S."/>
        </authorList>
    </citation>
    <scope>NUCLEOTIDE SEQUENCE [LARGE SCALE GENOMIC DNA]</scope>
    <source>
        <strain evidence="5 6">NCTC13028</strain>
    </source>
</reference>
<feature type="coiled-coil region" evidence="1">
    <location>
        <begin position="117"/>
        <end position="144"/>
    </location>
</feature>
<evidence type="ECO:0000313" key="6">
    <source>
        <dbReference type="Proteomes" id="UP000250223"/>
    </source>
</evidence>
<feature type="compositionally biased region" description="Gly residues" evidence="2">
    <location>
        <begin position="41"/>
        <end position="56"/>
    </location>
</feature>
<dbReference type="RefSeq" id="WP_111921549.1">
    <property type="nucleotide sequence ID" value="NZ_JABFIF010000032.1"/>
</dbReference>
<gene>
    <name evidence="4" type="ORF">HMJ28_11765</name>
    <name evidence="5" type="ORF">NCTC13028_01706</name>
</gene>
<dbReference type="EMBL" id="JABFIF010000032">
    <property type="protein sequence ID" value="NOH17044.1"/>
    <property type="molecule type" value="Genomic_DNA"/>
</dbReference>
<feature type="compositionally biased region" description="Polar residues" evidence="2">
    <location>
        <begin position="27"/>
        <end position="40"/>
    </location>
</feature>
<dbReference type="EMBL" id="UAWC01000023">
    <property type="protein sequence ID" value="SQB35093.1"/>
    <property type="molecule type" value="Genomic_DNA"/>
</dbReference>
<sequence length="187" mass="20842">MMKRKMIISGLIVSILSVPVLVSAQSVNSNTNGNKTFGQSQGRGLGKGRNGGQGKGQGRRVERLNSYIEEAQGLLTEENKNNLKAAIDKEAKLREDIFNINGGQRGNSNCENLPNITDEAKKELQALRDETRSLRENNQNIMQEFRNAVNNKDKEATNTASQKLTQQINTRISLLQKKVDILNKYVK</sequence>
<accession>A0A2X2WBR7</accession>
<name>A0A2X2WBR7_CLOCO</name>
<feature type="signal peptide" evidence="3">
    <location>
        <begin position="1"/>
        <end position="24"/>
    </location>
</feature>
<dbReference type="Proteomes" id="UP000528432">
    <property type="component" value="Unassembled WGS sequence"/>
</dbReference>
<dbReference type="AlphaFoldDB" id="A0A2X2WBR7"/>
<reference evidence="4 7" key="2">
    <citation type="submission" date="2020-05" db="EMBL/GenBank/DDBJ databases">
        <title>Draft genome sequence of Clostridium cochlearium strain AGROS13 isolated from a sheep dairy farm in New Zealand.</title>
        <authorList>
            <person name="Gupta T.B."/>
            <person name="Jauregui R."/>
            <person name="Risson A.N."/>
            <person name="Brightwell G."/>
            <person name="Maclean P."/>
        </authorList>
    </citation>
    <scope>NUCLEOTIDE SEQUENCE [LARGE SCALE GENOMIC DNA]</scope>
    <source>
        <strain evidence="4 7">AGROS13</strain>
    </source>
</reference>
<organism evidence="5 6">
    <name type="scientific">Clostridium cochlearium</name>
    <dbReference type="NCBI Taxonomy" id="1494"/>
    <lineage>
        <taxon>Bacteria</taxon>
        <taxon>Bacillati</taxon>
        <taxon>Bacillota</taxon>
        <taxon>Clostridia</taxon>
        <taxon>Eubacteriales</taxon>
        <taxon>Clostridiaceae</taxon>
        <taxon>Clostridium</taxon>
    </lineage>
</organism>